<dbReference type="PROSITE" id="PS50943">
    <property type="entry name" value="HTH_CROC1"/>
    <property type="match status" value="1"/>
</dbReference>
<gene>
    <name evidence="3" type="ORF">SAMEA1982600_00479</name>
</gene>
<feature type="domain" description="HTH cro/C1-type" evidence="2">
    <location>
        <begin position="18"/>
        <end position="64"/>
    </location>
</feature>
<evidence type="ECO:0000256" key="1">
    <source>
        <dbReference type="SAM" id="MobiDB-lite"/>
    </source>
</evidence>
<evidence type="ECO:0000313" key="3">
    <source>
        <dbReference type="EMBL" id="SAH87511.1"/>
    </source>
</evidence>
<dbReference type="GO" id="GO:0003677">
    <property type="term" value="F:DNA binding"/>
    <property type="evidence" value="ECO:0007669"/>
    <property type="project" value="UniProtKB-KW"/>
</dbReference>
<sequence length="134" mass="14593">MSLAYRLRAQMRWRGIKSQTQLARISGVGQPTIHRILKCDETYMPARITIQRLAEALDITPAWLEGNIGIGPPPASRPPTDGYDDEIKVLMARLPTDARKKIVAVVRLIAQEQAACGQPPGPMPETAPGASEAP</sequence>
<dbReference type="OrthoDB" id="8636468at2"/>
<dbReference type="EMBL" id="FKBS01000006">
    <property type="protein sequence ID" value="SAH87511.1"/>
    <property type="molecule type" value="Genomic_DNA"/>
</dbReference>
<organism evidence="3 4">
    <name type="scientific">Bordetella ansorpii</name>
    <dbReference type="NCBI Taxonomy" id="288768"/>
    <lineage>
        <taxon>Bacteria</taxon>
        <taxon>Pseudomonadati</taxon>
        <taxon>Pseudomonadota</taxon>
        <taxon>Betaproteobacteria</taxon>
        <taxon>Burkholderiales</taxon>
        <taxon>Alcaligenaceae</taxon>
        <taxon>Bordetella</taxon>
    </lineage>
</organism>
<name>A0A157KS99_9BORD</name>
<dbReference type="InterPro" id="IPR001387">
    <property type="entry name" value="Cro/C1-type_HTH"/>
</dbReference>
<evidence type="ECO:0000259" key="2">
    <source>
        <dbReference type="PROSITE" id="PS50943"/>
    </source>
</evidence>
<keyword evidence="3" id="KW-0238">DNA-binding</keyword>
<protein>
    <submittedName>
        <fullName evidence="3">DNA-binding protein</fullName>
    </submittedName>
</protein>
<dbReference type="InterPro" id="IPR010982">
    <property type="entry name" value="Lambda_DNA-bd_dom_sf"/>
</dbReference>
<dbReference type="Proteomes" id="UP000077037">
    <property type="component" value="Unassembled WGS sequence"/>
</dbReference>
<reference evidence="3 4" key="1">
    <citation type="submission" date="2016-03" db="EMBL/GenBank/DDBJ databases">
        <authorList>
            <consortium name="Pathogen Informatics"/>
        </authorList>
    </citation>
    <scope>NUCLEOTIDE SEQUENCE [LARGE SCALE GENOMIC DNA]</scope>
    <source>
        <strain evidence="3 4">NCTC13364</strain>
    </source>
</reference>
<feature type="region of interest" description="Disordered" evidence="1">
    <location>
        <begin position="114"/>
        <end position="134"/>
    </location>
</feature>
<accession>A0A157KS99</accession>
<dbReference type="CDD" id="cd00093">
    <property type="entry name" value="HTH_XRE"/>
    <property type="match status" value="1"/>
</dbReference>
<dbReference type="SUPFAM" id="SSF47413">
    <property type="entry name" value="lambda repressor-like DNA-binding domains"/>
    <property type="match status" value="1"/>
</dbReference>
<dbReference type="Pfam" id="PF13443">
    <property type="entry name" value="HTH_26"/>
    <property type="match status" value="1"/>
</dbReference>
<dbReference type="SMART" id="SM00530">
    <property type="entry name" value="HTH_XRE"/>
    <property type="match status" value="1"/>
</dbReference>
<dbReference type="RefSeq" id="WP_066407290.1">
    <property type="nucleotide sequence ID" value="NZ_FKBS01000006.1"/>
</dbReference>
<dbReference type="AlphaFoldDB" id="A0A157KS99"/>
<evidence type="ECO:0000313" key="4">
    <source>
        <dbReference type="Proteomes" id="UP000077037"/>
    </source>
</evidence>
<dbReference type="Gene3D" id="1.10.260.40">
    <property type="entry name" value="lambda repressor-like DNA-binding domains"/>
    <property type="match status" value="1"/>
</dbReference>
<proteinExistence type="predicted"/>